<evidence type="ECO:0000256" key="2">
    <source>
        <dbReference type="ARBA" id="ARBA00023130"/>
    </source>
</evidence>
<evidence type="ECO:0000313" key="8">
    <source>
        <dbReference type="Proteomes" id="UP000314986"/>
    </source>
</evidence>
<dbReference type="AlphaFoldDB" id="A0A4W3GRH3"/>
<dbReference type="InParanoid" id="A0A4W3GRH3"/>
<keyword evidence="5" id="KW-0391">Immunity</keyword>
<dbReference type="PROSITE" id="PS50835">
    <property type="entry name" value="IG_LIKE"/>
    <property type="match status" value="1"/>
</dbReference>
<evidence type="ECO:0000313" key="7">
    <source>
        <dbReference type="Ensembl" id="ENSCMIP00000006161.1"/>
    </source>
</evidence>
<keyword evidence="5" id="KW-1279">T cell receptor</keyword>
<dbReference type="InterPro" id="IPR007110">
    <property type="entry name" value="Ig-like_dom"/>
</dbReference>
<proteinExistence type="predicted"/>
<reference evidence="7" key="4">
    <citation type="submission" date="2025-08" db="UniProtKB">
        <authorList>
            <consortium name="Ensembl"/>
        </authorList>
    </citation>
    <scope>IDENTIFICATION</scope>
</reference>
<dbReference type="Ensembl" id="ENSCMIT00000006367.1">
    <property type="protein sequence ID" value="ENSCMIP00000006161.1"/>
    <property type="gene ID" value="ENSCMIG00000003549.1"/>
</dbReference>
<keyword evidence="8" id="KW-1185">Reference proteome</keyword>
<reference evidence="8" key="1">
    <citation type="journal article" date="2006" name="Science">
        <title>Ancient noncoding elements conserved in the human genome.</title>
        <authorList>
            <person name="Venkatesh B."/>
            <person name="Kirkness E.F."/>
            <person name="Loh Y.H."/>
            <person name="Halpern A.L."/>
            <person name="Lee A.P."/>
            <person name="Johnson J."/>
            <person name="Dandona N."/>
            <person name="Viswanathan L.D."/>
            <person name="Tay A."/>
            <person name="Venter J.C."/>
            <person name="Strausberg R.L."/>
            <person name="Brenner S."/>
        </authorList>
    </citation>
    <scope>NUCLEOTIDE SEQUENCE [LARGE SCALE GENOMIC DNA]</scope>
</reference>
<keyword evidence="1" id="KW-0732">Signal</keyword>
<organism evidence="7 8">
    <name type="scientific">Callorhinchus milii</name>
    <name type="common">Ghost shark</name>
    <dbReference type="NCBI Taxonomy" id="7868"/>
    <lineage>
        <taxon>Eukaryota</taxon>
        <taxon>Metazoa</taxon>
        <taxon>Chordata</taxon>
        <taxon>Craniata</taxon>
        <taxon>Vertebrata</taxon>
        <taxon>Chondrichthyes</taxon>
        <taxon>Holocephali</taxon>
        <taxon>Chimaeriformes</taxon>
        <taxon>Callorhinchidae</taxon>
        <taxon>Callorhinchus</taxon>
    </lineage>
</organism>
<dbReference type="InterPro" id="IPR013106">
    <property type="entry name" value="Ig_V-set"/>
</dbReference>
<evidence type="ECO:0000256" key="1">
    <source>
        <dbReference type="ARBA" id="ARBA00022729"/>
    </source>
</evidence>
<dbReference type="SMART" id="SM00406">
    <property type="entry name" value="IGv"/>
    <property type="match status" value="1"/>
</dbReference>
<protein>
    <recommendedName>
        <fullName evidence="6">Ig-like domain-containing protein</fullName>
    </recommendedName>
</protein>
<evidence type="ECO:0000256" key="4">
    <source>
        <dbReference type="ARBA" id="ARBA00023319"/>
    </source>
</evidence>
<dbReference type="InterPro" id="IPR036179">
    <property type="entry name" value="Ig-like_dom_sf"/>
</dbReference>
<feature type="domain" description="Ig-like" evidence="6">
    <location>
        <begin position="38"/>
        <end position="119"/>
    </location>
</feature>
<dbReference type="Gene3D" id="2.60.40.10">
    <property type="entry name" value="Immunoglobulins"/>
    <property type="match status" value="1"/>
</dbReference>
<dbReference type="Pfam" id="PF07686">
    <property type="entry name" value="V-set"/>
    <property type="match status" value="1"/>
</dbReference>
<keyword evidence="2" id="KW-1064">Adaptive immunity</keyword>
<dbReference type="InterPro" id="IPR003599">
    <property type="entry name" value="Ig_sub"/>
</dbReference>
<dbReference type="GO" id="GO:0042101">
    <property type="term" value="C:T cell receptor complex"/>
    <property type="evidence" value="ECO:0007669"/>
    <property type="project" value="UniProtKB-KW"/>
</dbReference>
<evidence type="ECO:0000256" key="5">
    <source>
        <dbReference type="ARBA" id="ARBA00043266"/>
    </source>
</evidence>
<keyword evidence="3" id="KW-0675">Receptor</keyword>
<dbReference type="SMART" id="SM00409">
    <property type="entry name" value="IG"/>
    <property type="match status" value="1"/>
</dbReference>
<evidence type="ECO:0000259" key="6">
    <source>
        <dbReference type="PROSITE" id="PS50835"/>
    </source>
</evidence>
<dbReference type="InterPro" id="IPR051287">
    <property type="entry name" value="TCR_variable_region"/>
</dbReference>
<keyword evidence="4" id="KW-0393">Immunoglobulin domain</keyword>
<reference evidence="7" key="5">
    <citation type="submission" date="2025-09" db="UniProtKB">
        <authorList>
            <consortium name="Ensembl"/>
        </authorList>
    </citation>
    <scope>IDENTIFICATION</scope>
</reference>
<dbReference type="PANTHER" id="PTHR19367:SF45">
    <property type="entry name" value="IG-LIKE DOMAIN-CONTAINING PROTEIN"/>
    <property type="match status" value="1"/>
</dbReference>
<dbReference type="SUPFAM" id="SSF48726">
    <property type="entry name" value="Immunoglobulin"/>
    <property type="match status" value="1"/>
</dbReference>
<dbReference type="GO" id="GO:0002250">
    <property type="term" value="P:adaptive immune response"/>
    <property type="evidence" value="ECO:0007669"/>
    <property type="project" value="UniProtKB-KW"/>
</dbReference>
<reference evidence="8" key="2">
    <citation type="journal article" date="2007" name="PLoS Biol.">
        <title>Survey sequencing and comparative analysis of the elephant shark (Callorhinchus milii) genome.</title>
        <authorList>
            <person name="Venkatesh B."/>
            <person name="Kirkness E.F."/>
            <person name="Loh Y.H."/>
            <person name="Halpern A.L."/>
            <person name="Lee A.P."/>
            <person name="Johnson J."/>
            <person name="Dandona N."/>
            <person name="Viswanathan L.D."/>
            <person name="Tay A."/>
            <person name="Venter J.C."/>
            <person name="Strausberg R.L."/>
            <person name="Brenner S."/>
        </authorList>
    </citation>
    <scope>NUCLEOTIDE SEQUENCE [LARGE SCALE GENOMIC DNA]</scope>
</reference>
<evidence type="ECO:0000256" key="3">
    <source>
        <dbReference type="ARBA" id="ARBA00023170"/>
    </source>
</evidence>
<dbReference type="GeneTree" id="ENSGT01030000234557"/>
<dbReference type="PANTHER" id="PTHR19367">
    <property type="entry name" value="T-CELL RECEPTOR ALPHA CHAIN V REGION"/>
    <property type="match status" value="1"/>
</dbReference>
<name>A0A4W3GRH3_CALMI</name>
<accession>A0A4W3GRH3</accession>
<sequence length="142" mass="16057">SINLQRVNNIILCSSIFIADLCDGNSVSQKAVTMVKKEGEIVILQCTYSTTGSYYYLYWFRHYSDKQPEFIIWKYSGSDNQDKGIGFGNRFTAHLQKSNSFISLSISELVVSDSAVYYCAFILTTVMDCNARLLQKLPSLCT</sequence>
<dbReference type="OMA" id="VYYCATR"/>
<reference evidence="8" key="3">
    <citation type="journal article" date="2014" name="Nature">
        <title>Elephant shark genome provides unique insights into gnathostome evolution.</title>
        <authorList>
            <consortium name="International Elephant Shark Genome Sequencing Consortium"/>
            <person name="Venkatesh B."/>
            <person name="Lee A.P."/>
            <person name="Ravi V."/>
            <person name="Maurya A.K."/>
            <person name="Lian M.M."/>
            <person name="Swann J.B."/>
            <person name="Ohta Y."/>
            <person name="Flajnik M.F."/>
            <person name="Sutoh Y."/>
            <person name="Kasahara M."/>
            <person name="Hoon S."/>
            <person name="Gangu V."/>
            <person name="Roy S.W."/>
            <person name="Irimia M."/>
            <person name="Korzh V."/>
            <person name="Kondrychyn I."/>
            <person name="Lim Z.W."/>
            <person name="Tay B.H."/>
            <person name="Tohari S."/>
            <person name="Kong K.W."/>
            <person name="Ho S."/>
            <person name="Lorente-Galdos B."/>
            <person name="Quilez J."/>
            <person name="Marques-Bonet T."/>
            <person name="Raney B.J."/>
            <person name="Ingham P.W."/>
            <person name="Tay A."/>
            <person name="Hillier L.W."/>
            <person name="Minx P."/>
            <person name="Boehm T."/>
            <person name="Wilson R.K."/>
            <person name="Brenner S."/>
            <person name="Warren W.C."/>
        </authorList>
    </citation>
    <scope>NUCLEOTIDE SEQUENCE [LARGE SCALE GENOMIC DNA]</scope>
</reference>
<dbReference type="Proteomes" id="UP000314986">
    <property type="component" value="Unassembled WGS sequence"/>
</dbReference>
<dbReference type="InterPro" id="IPR013783">
    <property type="entry name" value="Ig-like_fold"/>
</dbReference>